<dbReference type="AlphaFoldDB" id="A0A7G9YK96"/>
<gene>
    <name evidence="2" type="ORF">HCMIGFPE_00003</name>
    <name evidence="3" type="ORF">PDFDOJNE_00003</name>
</gene>
<evidence type="ECO:0000259" key="1">
    <source>
        <dbReference type="SMART" id="SM01321"/>
    </source>
</evidence>
<dbReference type="SUPFAM" id="SSF143422">
    <property type="entry name" value="Transposase IS200-like"/>
    <property type="match status" value="1"/>
</dbReference>
<organism evidence="2">
    <name type="scientific">Candidatus Methanogaster sp. ANME-2c ERB4</name>
    <dbReference type="NCBI Taxonomy" id="2759911"/>
    <lineage>
        <taxon>Archaea</taxon>
        <taxon>Methanobacteriati</taxon>
        <taxon>Methanobacteriota</taxon>
        <taxon>Stenosarchaea group</taxon>
        <taxon>Methanomicrobia</taxon>
        <taxon>Methanosarcinales</taxon>
        <taxon>ANME-2 cluster</taxon>
        <taxon>Candidatus Methanogasteraceae</taxon>
        <taxon>Candidatus Methanogaster</taxon>
    </lineage>
</organism>
<dbReference type="GO" id="GO:0004803">
    <property type="term" value="F:transposase activity"/>
    <property type="evidence" value="ECO:0007669"/>
    <property type="project" value="InterPro"/>
</dbReference>
<sequence>MQRRTRRSITKAVGDSGGRETRGLLPAGGGFLWGVVHFRLAFWEVLYRMSSDVHYMEWRELRHDRHTVSLLTDHMVITPKYVGRFWSEMFAVEGIIHTTCKEMKIEIIDMAVNVDHVHLFIECHPKYSVSFIAKRIKGRSSRILRQNVPHLKEWCKDHLWAPGYYHGAVGHGWEVVEKYIGTQDYARKGESQCTSPVLKCGVY</sequence>
<name>A0A7G9YK96_9EURY</name>
<evidence type="ECO:0000313" key="3">
    <source>
        <dbReference type="EMBL" id="QNO48473.1"/>
    </source>
</evidence>
<protein>
    <recommendedName>
        <fullName evidence="1">Transposase IS200-like domain-containing protein</fullName>
    </recommendedName>
</protein>
<dbReference type="GO" id="GO:0003677">
    <property type="term" value="F:DNA binding"/>
    <property type="evidence" value="ECO:0007669"/>
    <property type="project" value="InterPro"/>
</dbReference>
<dbReference type="InterPro" id="IPR002686">
    <property type="entry name" value="Transposase_17"/>
</dbReference>
<dbReference type="NCBIfam" id="NF033573">
    <property type="entry name" value="transpos_IS200"/>
    <property type="match status" value="1"/>
</dbReference>
<feature type="domain" description="Transposase IS200-like" evidence="1">
    <location>
        <begin position="68"/>
        <end position="183"/>
    </location>
</feature>
<dbReference type="PANTHER" id="PTHR33360">
    <property type="entry name" value="TRANSPOSASE FOR INSERTION SEQUENCE ELEMENT IS200"/>
    <property type="match status" value="1"/>
</dbReference>
<dbReference type="InterPro" id="IPR036515">
    <property type="entry name" value="Transposase_17_sf"/>
</dbReference>
<dbReference type="EMBL" id="MT631347">
    <property type="protein sequence ID" value="QNO48473.1"/>
    <property type="molecule type" value="Genomic_DNA"/>
</dbReference>
<proteinExistence type="predicted"/>
<dbReference type="SMART" id="SM01321">
    <property type="entry name" value="Y1_Tnp"/>
    <property type="match status" value="1"/>
</dbReference>
<accession>A0A7G9YK96</accession>
<dbReference type="GO" id="GO:0006313">
    <property type="term" value="P:DNA transposition"/>
    <property type="evidence" value="ECO:0007669"/>
    <property type="project" value="InterPro"/>
</dbReference>
<dbReference type="Pfam" id="PF01797">
    <property type="entry name" value="Y1_Tnp"/>
    <property type="match status" value="1"/>
</dbReference>
<dbReference type="EMBL" id="MT631343">
    <property type="protein sequence ID" value="QNO48430.1"/>
    <property type="molecule type" value="Genomic_DNA"/>
</dbReference>
<dbReference type="PANTHER" id="PTHR33360:SF2">
    <property type="entry name" value="TRANSPOSASE FOR INSERTION SEQUENCE ELEMENT IS200"/>
    <property type="match status" value="1"/>
</dbReference>
<evidence type="ECO:0000313" key="2">
    <source>
        <dbReference type="EMBL" id="QNO48430.1"/>
    </source>
</evidence>
<reference evidence="2" key="1">
    <citation type="submission" date="2020-06" db="EMBL/GenBank/DDBJ databases">
        <title>Unique genomic features of the anaerobic methanotrophic archaea.</title>
        <authorList>
            <person name="Chadwick G.L."/>
            <person name="Skennerton C.T."/>
            <person name="Laso-Perez R."/>
            <person name="Leu A.O."/>
            <person name="Speth D.R."/>
            <person name="Yu H."/>
            <person name="Morgan-Lang C."/>
            <person name="Hatzenpichler R."/>
            <person name="Goudeau D."/>
            <person name="Malmstrom R."/>
            <person name="Brazelton W.J."/>
            <person name="Woyke T."/>
            <person name="Hallam S.J."/>
            <person name="Tyson G.W."/>
            <person name="Wegener G."/>
            <person name="Boetius A."/>
            <person name="Orphan V."/>
        </authorList>
    </citation>
    <scope>NUCLEOTIDE SEQUENCE</scope>
</reference>
<dbReference type="Gene3D" id="3.30.70.1290">
    <property type="entry name" value="Transposase IS200-like"/>
    <property type="match status" value="1"/>
</dbReference>